<comment type="caution">
    <text evidence="2">The sequence shown here is derived from an EMBL/GenBank/DDBJ whole genome shotgun (WGS) entry which is preliminary data.</text>
</comment>
<dbReference type="SUPFAM" id="SSF53756">
    <property type="entry name" value="UDP-Glycosyltransferase/glycogen phosphorylase"/>
    <property type="match status" value="1"/>
</dbReference>
<dbReference type="PANTHER" id="PTHR12526">
    <property type="entry name" value="GLYCOSYLTRANSFERASE"/>
    <property type="match status" value="1"/>
</dbReference>
<dbReference type="Gene3D" id="3.40.50.2000">
    <property type="entry name" value="Glycogen Phosphorylase B"/>
    <property type="match status" value="2"/>
</dbReference>
<feature type="domain" description="Glycosyl transferase family 1" evidence="1">
    <location>
        <begin position="240"/>
        <end position="398"/>
    </location>
</feature>
<evidence type="ECO:0000313" key="2">
    <source>
        <dbReference type="EMBL" id="KKQ90046.1"/>
    </source>
</evidence>
<accession>A0A0G0PL61</accession>
<dbReference type="Proteomes" id="UP000033934">
    <property type="component" value="Unassembled WGS sequence"/>
</dbReference>
<dbReference type="Pfam" id="PF00534">
    <property type="entry name" value="Glycos_transf_1"/>
    <property type="match status" value="1"/>
</dbReference>
<gene>
    <name evidence="2" type="ORF">UT11_C0014G0010</name>
</gene>
<dbReference type="AlphaFoldDB" id="A0A0G0PL61"/>
<dbReference type="InterPro" id="IPR001296">
    <property type="entry name" value="Glyco_trans_1"/>
</dbReference>
<dbReference type="CDD" id="cd03801">
    <property type="entry name" value="GT4_PimA-like"/>
    <property type="match status" value="1"/>
</dbReference>
<reference evidence="2 3" key="1">
    <citation type="journal article" date="2015" name="Nature">
        <title>rRNA introns, odd ribosomes, and small enigmatic genomes across a large radiation of phyla.</title>
        <authorList>
            <person name="Brown C.T."/>
            <person name="Hug L.A."/>
            <person name="Thomas B.C."/>
            <person name="Sharon I."/>
            <person name="Castelle C.J."/>
            <person name="Singh A."/>
            <person name="Wilkins M.J."/>
            <person name="Williams K.H."/>
            <person name="Banfield J.F."/>
        </authorList>
    </citation>
    <scope>NUCLEOTIDE SEQUENCE [LARGE SCALE GENOMIC DNA]</scope>
</reference>
<keyword evidence="2" id="KW-0808">Transferase</keyword>
<proteinExistence type="predicted"/>
<dbReference type="GO" id="GO:0016757">
    <property type="term" value="F:glycosyltransferase activity"/>
    <property type="evidence" value="ECO:0007669"/>
    <property type="project" value="InterPro"/>
</dbReference>
<name>A0A0G0PL61_9BACT</name>
<evidence type="ECO:0000259" key="1">
    <source>
        <dbReference type="Pfam" id="PF00534"/>
    </source>
</evidence>
<protein>
    <submittedName>
        <fullName evidence="2">Glycosyl transferase group 1</fullName>
    </submittedName>
</protein>
<dbReference type="EMBL" id="LBVO01000014">
    <property type="protein sequence ID" value="KKQ90046.1"/>
    <property type="molecule type" value="Genomic_DNA"/>
</dbReference>
<organism evidence="2 3">
    <name type="scientific">Berkelbacteria bacterium GW2011_GWA2_38_9</name>
    <dbReference type="NCBI Taxonomy" id="1618334"/>
    <lineage>
        <taxon>Bacteria</taxon>
        <taxon>Candidatus Berkelbacteria</taxon>
    </lineage>
</organism>
<sequence length="422" mass="47388">MSENKKLKILVAPGAYVINDNRTESLGTMTYYILRELGKLGVQTTALTMKAEISDPIPNCRIIELLPSQKITQLGLLRFMTKYYQVGKKLLKTQNFDVIHHMFPFGWEVGFNPLVLRGHTKNLPFVIGPLLAPHTTKVNLSDEKNITKSYGNKAKSISLKERFGSSVFNSVVSVGKKKAFSMFQETLTRADWVVSGDLHTQRSFSKYVDEGKHSVFRIGIDLDQYKPDVETRGGVSQKEVSSKRVEILTVGYLVERKGIKYLIEGFAKIAKKYPDSYIKVVGDGPARSDLEKLAKDLGIGDRIEFLGSLKYYEVIPHYHSCDIFCLPALSETWVVAQEAMACGKPVILTDTGSHPEHVPDGKVGLLVPLQDSQAVANALEKMLADPKKRQEMGLAARRHIEENYDWSKIAGQYLELYKKLTK</sequence>
<evidence type="ECO:0000313" key="3">
    <source>
        <dbReference type="Proteomes" id="UP000033934"/>
    </source>
</evidence>